<keyword evidence="1" id="KW-0812">Transmembrane</keyword>
<evidence type="ECO:0000256" key="1">
    <source>
        <dbReference type="SAM" id="Phobius"/>
    </source>
</evidence>
<keyword evidence="1" id="KW-1133">Transmembrane helix</keyword>
<dbReference type="EMBL" id="HBIM01004327">
    <property type="protein sequence ID" value="CAE0405716.1"/>
    <property type="molecule type" value="Transcribed_RNA"/>
</dbReference>
<name>A0A7S3L1T9_9STRA</name>
<dbReference type="AlphaFoldDB" id="A0A7S3L1T9"/>
<dbReference type="InterPro" id="IPR027417">
    <property type="entry name" value="P-loop_NTPase"/>
</dbReference>
<feature type="transmembrane region" description="Helical" evidence="1">
    <location>
        <begin position="307"/>
        <end position="336"/>
    </location>
</feature>
<keyword evidence="1" id="KW-0472">Membrane</keyword>
<dbReference type="PANTHER" id="PTHR36978">
    <property type="entry name" value="P-LOOP CONTAINING NUCLEOTIDE TRIPHOSPHATE HYDROLASE"/>
    <property type="match status" value="1"/>
</dbReference>
<dbReference type="Pfam" id="PF17784">
    <property type="entry name" value="Sulfotransfer_4"/>
    <property type="match status" value="1"/>
</dbReference>
<protein>
    <recommendedName>
        <fullName evidence="3">Sulfotransferase domain-containing protein</fullName>
    </recommendedName>
</protein>
<gene>
    <name evidence="2" type="ORF">ACOF00016_LOCUS3700</name>
</gene>
<dbReference type="InterPro" id="IPR040632">
    <property type="entry name" value="Sulfotransfer_4"/>
</dbReference>
<evidence type="ECO:0008006" key="3">
    <source>
        <dbReference type="Google" id="ProtNLM"/>
    </source>
</evidence>
<organism evidence="2">
    <name type="scientific">Amphora coffeiformis</name>
    <dbReference type="NCBI Taxonomy" id="265554"/>
    <lineage>
        <taxon>Eukaryota</taxon>
        <taxon>Sar</taxon>
        <taxon>Stramenopiles</taxon>
        <taxon>Ochrophyta</taxon>
        <taxon>Bacillariophyta</taxon>
        <taxon>Bacillariophyceae</taxon>
        <taxon>Bacillariophycidae</taxon>
        <taxon>Thalassiophysales</taxon>
        <taxon>Catenulaceae</taxon>
        <taxon>Amphora</taxon>
    </lineage>
</organism>
<accession>A0A7S3L1T9</accession>
<evidence type="ECO:0000313" key="2">
    <source>
        <dbReference type="EMBL" id="CAE0405716.1"/>
    </source>
</evidence>
<sequence length="368" mass="42245">MSFQASSAKIQYEPGSWQEAINDIYTGTVVGAAHSIYLVAKWWYVNLIRPILNVFGFYLPEDKIVQSKDGEKTLKVVAVGYGRTGTYSLTLALEELGIPTLHTQHMYEHPEILSMWTESIFLPSIEAKKTMMGKPDLQLLVSLGYQATADLPMALYFEQVMDEFPDCKFILTTRENSDVWFRSWDTLTKSITNPTHIGGFAFDSVRKIELYLRWLYSVVNKDESYLWKPFPLPDQHRETAIASYEEHNRRVRELVPKDKLLEYSVKEGWNPLCDFLEIDACPETPFPRTNSARSVQVQAISAQITPMMGALFIIFGLFAVVFKILTGMTVVAWANYKSRELVMVLRRVLLGEKVDWRRSSPKRSRKTA</sequence>
<proteinExistence type="predicted"/>
<dbReference type="Gene3D" id="3.40.50.300">
    <property type="entry name" value="P-loop containing nucleotide triphosphate hydrolases"/>
    <property type="match status" value="1"/>
</dbReference>
<dbReference type="SUPFAM" id="SSF52540">
    <property type="entry name" value="P-loop containing nucleoside triphosphate hydrolases"/>
    <property type="match status" value="1"/>
</dbReference>
<dbReference type="PANTHER" id="PTHR36978:SF4">
    <property type="entry name" value="P-LOOP CONTAINING NUCLEOSIDE TRIPHOSPHATE HYDROLASE PROTEIN"/>
    <property type="match status" value="1"/>
</dbReference>
<reference evidence="2" key="1">
    <citation type="submission" date="2021-01" db="EMBL/GenBank/DDBJ databases">
        <authorList>
            <person name="Corre E."/>
            <person name="Pelletier E."/>
            <person name="Niang G."/>
            <person name="Scheremetjew M."/>
            <person name="Finn R."/>
            <person name="Kale V."/>
            <person name="Holt S."/>
            <person name="Cochrane G."/>
            <person name="Meng A."/>
            <person name="Brown T."/>
            <person name="Cohen L."/>
        </authorList>
    </citation>
    <scope>NUCLEOTIDE SEQUENCE</scope>
    <source>
        <strain evidence="2">CCMP127</strain>
    </source>
</reference>